<name>A0A077PD59_XENBV</name>
<dbReference type="NCBIfam" id="NF041435">
    <property type="entry name" value="UmoD"/>
    <property type="match status" value="1"/>
</dbReference>
<comment type="caution">
    <text evidence="1">The sequence shown here is derived from an EMBL/GenBank/DDBJ whole genome shotgun (WGS) entry which is preliminary data.</text>
</comment>
<dbReference type="HOGENOM" id="CLU_117686_0_0_6"/>
<reference evidence="1" key="1">
    <citation type="submission" date="2013-07" db="EMBL/GenBank/DDBJ databases">
        <title>Sub-species coevolution in mutualistic symbiosis.</title>
        <authorList>
            <person name="Murfin K."/>
            <person name="Klassen J."/>
            <person name="Lee M."/>
            <person name="Forst S."/>
            <person name="Stock P."/>
            <person name="Goodrich-Blair H."/>
        </authorList>
    </citation>
    <scope>NUCLEOTIDE SEQUENCE [LARGE SCALE GENOMIC DNA]</scope>
    <source>
        <strain evidence="1">Kraussei Quebec</strain>
    </source>
</reference>
<organism evidence="1 2">
    <name type="scientific">Xenorhabdus bovienii str. kraussei Quebec</name>
    <dbReference type="NCBI Taxonomy" id="1398203"/>
    <lineage>
        <taxon>Bacteria</taxon>
        <taxon>Pseudomonadati</taxon>
        <taxon>Pseudomonadota</taxon>
        <taxon>Gammaproteobacteria</taxon>
        <taxon>Enterobacterales</taxon>
        <taxon>Morganellaceae</taxon>
        <taxon>Xenorhabdus</taxon>
    </lineage>
</organism>
<gene>
    <name evidence="1" type="ORF">XBKQ1_1850018</name>
</gene>
<proteinExistence type="predicted"/>
<keyword evidence="2" id="KW-1185">Reference proteome</keyword>
<accession>A0A077PD59</accession>
<dbReference type="RefSeq" id="WP_230579251.1">
    <property type="nucleotide sequence ID" value="NZ_CAWLZI010000174.1"/>
</dbReference>
<dbReference type="AlphaFoldDB" id="A0A077PD59"/>
<protein>
    <submittedName>
        <fullName evidence="1">Putative UmoD</fullName>
    </submittedName>
</protein>
<evidence type="ECO:0000313" key="1">
    <source>
        <dbReference type="EMBL" id="CDH19053.1"/>
    </source>
</evidence>
<dbReference type="Proteomes" id="UP000028500">
    <property type="component" value="Unassembled WGS sequence"/>
</dbReference>
<evidence type="ECO:0000313" key="2">
    <source>
        <dbReference type="Proteomes" id="UP000028500"/>
    </source>
</evidence>
<sequence>MGFFLNNELKAFLVLLNIQGACFNKNVYKIINISRCYVGKLKIRQYGIGSLIAIAAIGTAATLYFESPQPKVAQVLSSEPIRITVPAPHHYCHETVFAIPIRSEDMKGGLFTGYEYRILTLLDNIKASREYLALNHSALKNCLMVYVKEQRTVGYDVNYTIGDNPGKVRVTYKPEQTIPLNEKGQLILQPYL</sequence>
<dbReference type="EMBL" id="CBSY010000096">
    <property type="protein sequence ID" value="CDH19053.1"/>
    <property type="molecule type" value="Genomic_DNA"/>
</dbReference>